<evidence type="ECO:0000313" key="1">
    <source>
        <dbReference type="Proteomes" id="UP000095286"/>
    </source>
</evidence>
<sequence length="103" mass="11804">MNIYLFCCVMILNIGGGAAFYTPISRFPKSAKYDLCEVYPFHPYCSEPIINVPGFAGEEKGEKFIIVTTENEINRAITKRFTQKDKKEMIQTPNLDTLLRFGR</sequence>
<accession>A0AC35TZ68</accession>
<dbReference type="WBParaSite" id="RSKR_0000596000.1">
    <property type="protein sequence ID" value="RSKR_0000596000.1"/>
    <property type="gene ID" value="RSKR_0000596000"/>
</dbReference>
<reference evidence="2" key="1">
    <citation type="submission" date="2016-11" db="UniProtKB">
        <authorList>
            <consortium name="WormBaseParasite"/>
        </authorList>
    </citation>
    <scope>IDENTIFICATION</scope>
    <source>
        <strain evidence="2">KR3021</strain>
    </source>
</reference>
<organism evidence="1 2">
    <name type="scientific">Rhabditophanes sp. KR3021</name>
    <dbReference type="NCBI Taxonomy" id="114890"/>
    <lineage>
        <taxon>Eukaryota</taxon>
        <taxon>Metazoa</taxon>
        <taxon>Ecdysozoa</taxon>
        <taxon>Nematoda</taxon>
        <taxon>Chromadorea</taxon>
        <taxon>Rhabditida</taxon>
        <taxon>Tylenchina</taxon>
        <taxon>Panagrolaimomorpha</taxon>
        <taxon>Strongyloidoidea</taxon>
        <taxon>Alloionematidae</taxon>
        <taxon>Rhabditophanes</taxon>
    </lineage>
</organism>
<dbReference type="Proteomes" id="UP000095286">
    <property type="component" value="Unplaced"/>
</dbReference>
<proteinExistence type="predicted"/>
<evidence type="ECO:0000313" key="2">
    <source>
        <dbReference type="WBParaSite" id="RSKR_0000596000.1"/>
    </source>
</evidence>
<protein>
    <submittedName>
        <fullName evidence="2">Uncharacterized protein</fullName>
    </submittedName>
</protein>
<name>A0AC35TZ68_9BILA</name>